<name>A0A6A6ZJ59_9PLEO</name>
<organism evidence="2 3">
    <name type="scientific">Ophiobolus disseminans</name>
    <dbReference type="NCBI Taxonomy" id="1469910"/>
    <lineage>
        <taxon>Eukaryota</taxon>
        <taxon>Fungi</taxon>
        <taxon>Dikarya</taxon>
        <taxon>Ascomycota</taxon>
        <taxon>Pezizomycotina</taxon>
        <taxon>Dothideomycetes</taxon>
        <taxon>Pleosporomycetidae</taxon>
        <taxon>Pleosporales</taxon>
        <taxon>Pleosporineae</taxon>
        <taxon>Phaeosphaeriaceae</taxon>
        <taxon>Ophiobolus</taxon>
    </lineage>
</organism>
<accession>A0A6A6ZJ59</accession>
<reference evidence="2" key="1">
    <citation type="journal article" date="2020" name="Stud. Mycol.">
        <title>101 Dothideomycetes genomes: a test case for predicting lifestyles and emergence of pathogens.</title>
        <authorList>
            <person name="Haridas S."/>
            <person name="Albert R."/>
            <person name="Binder M."/>
            <person name="Bloem J."/>
            <person name="Labutti K."/>
            <person name="Salamov A."/>
            <person name="Andreopoulos B."/>
            <person name="Baker S."/>
            <person name="Barry K."/>
            <person name="Bills G."/>
            <person name="Bluhm B."/>
            <person name="Cannon C."/>
            <person name="Castanera R."/>
            <person name="Culley D."/>
            <person name="Daum C."/>
            <person name="Ezra D."/>
            <person name="Gonzalez J."/>
            <person name="Henrissat B."/>
            <person name="Kuo A."/>
            <person name="Liang C."/>
            <person name="Lipzen A."/>
            <person name="Lutzoni F."/>
            <person name="Magnuson J."/>
            <person name="Mondo S."/>
            <person name="Nolan M."/>
            <person name="Ohm R."/>
            <person name="Pangilinan J."/>
            <person name="Park H.-J."/>
            <person name="Ramirez L."/>
            <person name="Alfaro M."/>
            <person name="Sun H."/>
            <person name="Tritt A."/>
            <person name="Yoshinaga Y."/>
            <person name="Zwiers L.-H."/>
            <person name="Turgeon B."/>
            <person name="Goodwin S."/>
            <person name="Spatafora J."/>
            <person name="Crous P."/>
            <person name="Grigoriev I."/>
        </authorList>
    </citation>
    <scope>NUCLEOTIDE SEQUENCE</scope>
    <source>
        <strain evidence="2">CBS 113818</strain>
    </source>
</reference>
<protein>
    <recommendedName>
        <fullName evidence="4">SnoaL-like domain-containing protein</fullName>
    </recommendedName>
</protein>
<dbReference type="Proteomes" id="UP000799424">
    <property type="component" value="Unassembled WGS sequence"/>
</dbReference>
<gene>
    <name evidence="2" type="ORF">CC86DRAFT_386832</name>
</gene>
<evidence type="ECO:0008006" key="4">
    <source>
        <dbReference type="Google" id="ProtNLM"/>
    </source>
</evidence>
<dbReference type="EMBL" id="MU006239">
    <property type="protein sequence ID" value="KAF2820783.1"/>
    <property type="molecule type" value="Genomic_DNA"/>
</dbReference>
<dbReference type="Gene3D" id="3.10.450.50">
    <property type="match status" value="1"/>
</dbReference>
<proteinExistence type="predicted"/>
<keyword evidence="3" id="KW-1185">Reference proteome</keyword>
<evidence type="ECO:0000313" key="2">
    <source>
        <dbReference type="EMBL" id="KAF2820783.1"/>
    </source>
</evidence>
<dbReference type="InterPro" id="IPR032710">
    <property type="entry name" value="NTF2-like_dom_sf"/>
</dbReference>
<dbReference type="OrthoDB" id="3758478at2759"/>
<dbReference type="SUPFAM" id="SSF54427">
    <property type="entry name" value="NTF2-like"/>
    <property type="match status" value="1"/>
</dbReference>
<dbReference type="PANTHER" id="PTHR39598">
    <property type="entry name" value="AUSTINOL SYNTHESIS PROTEIN F-RELATED"/>
    <property type="match status" value="1"/>
</dbReference>
<feature type="chain" id="PRO_5025417058" description="SnoaL-like domain-containing protein" evidence="1">
    <location>
        <begin position="16"/>
        <end position="176"/>
    </location>
</feature>
<sequence>MKVAALIIFALTVLGASLRNPSHPSKRLHLVWVNDTIVLPTLSSQKITAQTFIDAYNAWDIEAIMGYRSPECQQQALPSSMGKPAKNNAEYRRYLEKIIPLFLNFTVTVHEEFHDAEVRTSIIHASSRAITKIGTYSNKYALFLSFTEDGKKITKIDEFVDSAYSAQFFGKLKIPE</sequence>
<dbReference type="PANTHER" id="PTHR39598:SF1">
    <property type="entry name" value="AUSTINOID BIOSYNTHESIS CLUSTERS PROTEIN F-RELATED"/>
    <property type="match status" value="1"/>
</dbReference>
<dbReference type="AlphaFoldDB" id="A0A6A6ZJ59"/>
<keyword evidence="1" id="KW-0732">Signal</keyword>
<evidence type="ECO:0000313" key="3">
    <source>
        <dbReference type="Proteomes" id="UP000799424"/>
    </source>
</evidence>
<evidence type="ECO:0000256" key="1">
    <source>
        <dbReference type="SAM" id="SignalP"/>
    </source>
</evidence>
<feature type="signal peptide" evidence="1">
    <location>
        <begin position="1"/>
        <end position="15"/>
    </location>
</feature>
<dbReference type="InterPro" id="IPR050977">
    <property type="entry name" value="Fungal_Meroterpenoid_Isomerase"/>
</dbReference>